<organism evidence="8 9">
    <name type="scientific">Corynebacterium pseudopelargi</name>
    <dbReference type="NCBI Taxonomy" id="2080757"/>
    <lineage>
        <taxon>Bacteria</taxon>
        <taxon>Bacillati</taxon>
        <taxon>Actinomycetota</taxon>
        <taxon>Actinomycetes</taxon>
        <taxon>Mycobacteriales</taxon>
        <taxon>Corynebacteriaceae</taxon>
        <taxon>Corynebacterium</taxon>
    </lineage>
</organism>
<keyword evidence="3" id="KW-0547">Nucleotide-binding</keyword>
<dbReference type="InterPro" id="IPR002173">
    <property type="entry name" value="Carboh/pur_kinase_PfkB_CS"/>
</dbReference>
<evidence type="ECO:0000256" key="1">
    <source>
        <dbReference type="ARBA" id="ARBA00010688"/>
    </source>
</evidence>
<dbReference type="InterPro" id="IPR011611">
    <property type="entry name" value="PfkB_dom"/>
</dbReference>
<dbReference type="SUPFAM" id="SSF53613">
    <property type="entry name" value="Ribokinase-like"/>
    <property type="match status" value="1"/>
</dbReference>
<dbReference type="Proteomes" id="UP000271426">
    <property type="component" value="Chromosome"/>
</dbReference>
<dbReference type="KEGG" id="cpso:CPPEL_03450"/>
<dbReference type="AlphaFoldDB" id="A0A3G6IT32"/>
<keyword evidence="5" id="KW-0067">ATP-binding</keyword>
<evidence type="ECO:0000259" key="7">
    <source>
        <dbReference type="Pfam" id="PF00294"/>
    </source>
</evidence>
<dbReference type="GO" id="GO:0005524">
    <property type="term" value="F:ATP binding"/>
    <property type="evidence" value="ECO:0007669"/>
    <property type="project" value="UniProtKB-KW"/>
</dbReference>
<gene>
    <name evidence="8" type="primary">lacC1</name>
    <name evidence="8" type="ORF">CPPEL_03450</name>
</gene>
<dbReference type="Pfam" id="PF00294">
    <property type="entry name" value="PfkB"/>
    <property type="match status" value="1"/>
</dbReference>
<evidence type="ECO:0000313" key="8">
    <source>
        <dbReference type="EMBL" id="AZA08821.1"/>
    </source>
</evidence>
<dbReference type="CDD" id="cd01164">
    <property type="entry name" value="FruK_PfkB_like"/>
    <property type="match status" value="1"/>
</dbReference>
<keyword evidence="4 8" id="KW-0418">Kinase</keyword>
<evidence type="ECO:0000313" key="9">
    <source>
        <dbReference type="Proteomes" id="UP000271426"/>
    </source>
</evidence>
<evidence type="ECO:0000256" key="6">
    <source>
        <dbReference type="PIRNR" id="PIRNR000535"/>
    </source>
</evidence>
<dbReference type="EMBL" id="CP033898">
    <property type="protein sequence ID" value="AZA08821.1"/>
    <property type="molecule type" value="Genomic_DNA"/>
</dbReference>
<dbReference type="NCBIfam" id="TIGR03168">
    <property type="entry name" value="1-PFK"/>
    <property type="match status" value="1"/>
</dbReference>
<dbReference type="PIRSF" id="PIRSF000535">
    <property type="entry name" value="1PFK/6PFK/LacC"/>
    <property type="match status" value="1"/>
</dbReference>
<evidence type="ECO:0000256" key="2">
    <source>
        <dbReference type="ARBA" id="ARBA00022679"/>
    </source>
</evidence>
<reference evidence="8 9" key="1">
    <citation type="submission" date="2018-11" db="EMBL/GenBank/DDBJ databases">
        <authorList>
            <person name="Kleinhagauer T."/>
            <person name="Glaeser S.P."/>
            <person name="Spergser J."/>
            <person name="Ruckert C."/>
            <person name="Kaempfer P."/>
            <person name="Busse H.-J."/>
        </authorList>
    </citation>
    <scope>NUCLEOTIDE SEQUENCE [LARGE SCALE GENOMIC DNA]</scope>
    <source>
        <strain evidence="8 9">812CH</strain>
    </source>
</reference>
<dbReference type="GO" id="GO:0009024">
    <property type="term" value="F:tagatose-6-phosphate kinase activity"/>
    <property type="evidence" value="ECO:0007669"/>
    <property type="project" value="UniProtKB-EC"/>
</dbReference>
<comment type="similarity">
    <text evidence="1">Belongs to the carbohydrate kinase PfkB family.</text>
</comment>
<name>A0A3G6IT32_9CORY</name>
<dbReference type="InterPro" id="IPR017583">
    <property type="entry name" value="Tagatose/fructose_Pkinase"/>
</dbReference>
<proteinExistence type="inferred from homology"/>
<dbReference type="GO" id="GO:0008443">
    <property type="term" value="F:phosphofructokinase activity"/>
    <property type="evidence" value="ECO:0007669"/>
    <property type="project" value="TreeGrafter"/>
</dbReference>
<accession>A0A3G6IT32</accession>
<sequence length="305" mass="32314">MSLPTVLTLTPNPALDITVTIDEFLRDTSIRIDTASKRLGGKGINVASVAAQQGFKAIALGPLAESTSTDAEVPFYKAFTNTDAPLRHSYAIHEVKSNHTTIINESGLPHSESAFQQLFEDVRLTLAQERGGILAISGSLPPGCPEDFFNQVIASAHQADVRVIADTSGKNLLKACKAGADFVKPNVDEIREATGLSDPVSAAEQLMGLGAKTVMVSMGKDGLLWVDRSHRIRAKLSKQLAGNPTGAGDALVAALACSLAEGISIKATLERCVSWSAAAVLEPEAGRISDSWVDFTDQITIKFES</sequence>
<dbReference type="Gene3D" id="3.40.1190.20">
    <property type="match status" value="1"/>
</dbReference>
<feature type="domain" description="Carbohydrate kinase PfkB" evidence="7">
    <location>
        <begin position="24"/>
        <end position="286"/>
    </location>
</feature>
<evidence type="ECO:0000256" key="5">
    <source>
        <dbReference type="ARBA" id="ARBA00022840"/>
    </source>
</evidence>
<evidence type="ECO:0000256" key="4">
    <source>
        <dbReference type="ARBA" id="ARBA00022777"/>
    </source>
</evidence>
<dbReference type="PANTHER" id="PTHR46566:SF2">
    <property type="entry name" value="ATP-DEPENDENT 6-PHOSPHOFRUCTOKINASE ISOZYME 2"/>
    <property type="match status" value="1"/>
</dbReference>
<evidence type="ECO:0000256" key="3">
    <source>
        <dbReference type="ARBA" id="ARBA00022741"/>
    </source>
</evidence>
<dbReference type="EC" id="2.7.1.144" evidence="8"/>
<dbReference type="OrthoDB" id="9801219at2"/>
<dbReference type="RefSeq" id="WP_123959817.1">
    <property type="nucleotide sequence ID" value="NZ_CP033898.1"/>
</dbReference>
<keyword evidence="9" id="KW-1185">Reference proteome</keyword>
<dbReference type="PROSITE" id="PS00584">
    <property type="entry name" value="PFKB_KINASES_2"/>
    <property type="match status" value="1"/>
</dbReference>
<keyword evidence="2 6" id="KW-0808">Transferase</keyword>
<dbReference type="InterPro" id="IPR029056">
    <property type="entry name" value="Ribokinase-like"/>
</dbReference>
<protein>
    <submittedName>
        <fullName evidence="8">Tagatose-6-phosphate kinase</fullName>
        <ecNumber evidence="8">2.7.1.144</ecNumber>
    </submittedName>
</protein>
<dbReference type="PANTHER" id="PTHR46566">
    <property type="entry name" value="1-PHOSPHOFRUCTOKINASE-RELATED"/>
    <property type="match status" value="1"/>
</dbReference>
<dbReference type="GO" id="GO:0005829">
    <property type="term" value="C:cytosol"/>
    <property type="evidence" value="ECO:0007669"/>
    <property type="project" value="TreeGrafter"/>
</dbReference>